<keyword evidence="2" id="KW-1185">Reference proteome</keyword>
<evidence type="ECO:0000313" key="2">
    <source>
        <dbReference type="Proteomes" id="UP001165960"/>
    </source>
</evidence>
<comment type="caution">
    <text evidence="1">The sequence shown here is derived from an EMBL/GenBank/DDBJ whole genome shotgun (WGS) entry which is preliminary data.</text>
</comment>
<dbReference type="Proteomes" id="UP001165960">
    <property type="component" value="Unassembled WGS sequence"/>
</dbReference>
<protein>
    <submittedName>
        <fullName evidence="1">Uncharacterized protein</fullName>
    </submittedName>
</protein>
<proteinExistence type="predicted"/>
<sequence>MPYIITAIQHQSRCFHIIEAILFIKSENMVRLCIATVLIMLSAFGQSEPQSGKGGWTIPRIVAVGDLHGDHQNAVKVLKMTNVIDADLKWAGGDRTILVQTVRGFNLQLISRAML</sequence>
<gene>
    <name evidence="1" type="ORF">DSO57_1034434</name>
</gene>
<reference evidence="1" key="1">
    <citation type="submission" date="2022-04" db="EMBL/GenBank/DDBJ databases">
        <title>Genome of the entomopathogenic fungus Entomophthora muscae.</title>
        <authorList>
            <person name="Elya C."/>
            <person name="Lovett B.R."/>
            <person name="Lee E."/>
            <person name="Macias A.M."/>
            <person name="Hajek A.E."/>
            <person name="De Bivort B.L."/>
            <person name="Kasson M.T."/>
            <person name="De Fine Licht H.H."/>
            <person name="Stajich J.E."/>
        </authorList>
    </citation>
    <scope>NUCLEOTIDE SEQUENCE</scope>
    <source>
        <strain evidence="1">Berkeley</strain>
    </source>
</reference>
<evidence type="ECO:0000313" key="1">
    <source>
        <dbReference type="EMBL" id="KAJ9052409.1"/>
    </source>
</evidence>
<organism evidence="1 2">
    <name type="scientific">Entomophthora muscae</name>
    <dbReference type="NCBI Taxonomy" id="34485"/>
    <lineage>
        <taxon>Eukaryota</taxon>
        <taxon>Fungi</taxon>
        <taxon>Fungi incertae sedis</taxon>
        <taxon>Zoopagomycota</taxon>
        <taxon>Entomophthoromycotina</taxon>
        <taxon>Entomophthoromycetes</taxon>
        <taxon>Entomophthorales</taxon>
        <taxon>Entomophthoraceae</taxon>
        <taxon>Entomophthora</taxon>
    </lineage>
</organism>
<accession>A0ACC2RQT6</accession>
<name>A0ACC2RQT6_9FUNG</name>
<dbReference type="EMBL" id="QTSX02006676">
    <property type="protein sequence ID" value="KAJ9052409.1"/>
    <property type="molecule type" value="Genomic_DNA"/>
</dbReference>